<keyword evidence="1" id="KW-0812">Transmembrane</keyword>
<dbReference type="Proteomes" id="UP000661607">
    <property type="component" value="Unassembled WGS sequence"/>
</dbReference>
<reference evidence="2 3" key="1">
    <citation type="submission" date="2020-10" db="EMBL/GenBank/DDBJ databases">
        <title>Sequencing the genomes of 1000 actinobacteria strains.</title>
        <authorList>
            <person name="Klenk H.-P."/>
        </authorList>
    </citation>
    <scope>NUCLEOTIDE SEQUENCE [LARGE SCALE GENOMIC DNA]</scope>
    <source>
        <strain evidence="2 3">DSM 43748</strain>
    </source>
</reference>
<dbReference type="RefSeq" id="WP_192779851.1">
    <property type="nucleotide sequence ID" value="NZ_BAAASY010000016.1"/>
</dbReference>
<accession>A0ABR9KUG6</accession>
<sequence length="138" mass="14562">MPIEWLIRRVGDVPVMLWWVFEFFVGIGGLAIVALVATHKGTGLAVRFAVGALLTTAMVGVVAVALFGSAPGGASGFRLGRVGPDGPVDDWLIDMPPDTALSFFARNEAVSPLWLIARNPAPSPHGTGSPQLIPYLRS</sequence>
<dbReference type="EMBL" id="JADBEF010000001">
    <property type="protein sequence ID" value="MBE1565681.1"/>
    <property type="molecule type" value="Genomic_DNA"/>
</dbReference>
<keyword evidence="1" id="KW-0472">Membrane</keyword>
<evidence type="ECO:0000313" key="3">
    <source>
        <dbReference type="Proteomes" id="UP000661607"/>
    </source>
</evidence>
<name>A0ABR9KUG6_9ACTN</name>
<gene>
    <name evidence="2" type="ORF">H4W81_008460</name>
</gene>
<proteinExistence type="predicted"/>
<evidence type="ECO:0000313" key="2">
    <source>
        <dbReference type="EMBL" id="MBE1565681.1"/>
    </source>
</evidence>
<keyword evidence="3" id="KW-1185">Reference proteome</keyword>
<evidence type="ECO:0000256" key="1">
    <source>
        <dbReference type="SAM" id="Phobius"/>
    </source>
</evidence>
<organism evidence="2 3">
    <name type="scientific">Nonomuraea africana</name>
    <dbReference type="NCBI Taxonomy" id="46171"/>
    <lineage>
        <taxon>Bacteria</taxon>
        <taxon>Bacillati</taxon>
        <taxon>Actinomycetota</taxon>
        <taxon>Actinomycetes</taxon>
        <taxon>Streptosporangiales</taxon>
        <taxon>Streptosporangiaceae</taxon>
        <taxon>Nonomuraea</taxon>
    </lineage>
</organism>
<comment type="caution">
    <text evidence="2">The sequence shown here is derived from an EMBL/GenBank/DDBJ whole genome shotgun (WGS) entry which is preliminary data.</text>
</comment>
<feature type="transmembrane region" description="Helical" evidence="1">
    <location>
        <begin position="16"/>
        <end position="37"/>
    </location>
</feature>
<feature type="transmembrane region" description="Helical" evidence="1">
    <location>
        <begin position="44"/>
        <end position="68"/>
    </location>
</feature>
<protein>
    <submittedName>
        <fullName evidence="2">Uncharacterized protein</fullName>
    </submittedName>
</protein>
<keyword evidence="1" id="KW-1133">Transmembrane helix</keyword>